<evidence type="ECO:0000256" key="1">
    <source>
        <dbReference type="ARBA" id="ARBA00011975"/>
    </source>
</evidence>
<dbReference type="OrthoDB" id="414133at2759"/>
<accession>A0A2V1E8A3</accession>
<dbReference type="SUPFAM" id="SSF53335">
    <property type="entry name" value="S-adenosyl-L-methionine-dependent methyltransferases"/>
    <property type="match status" value="1"/>
</dbReference>
<dbReference type="Proteomes" id="UP000244855">
    <property type="component" value="Unassembled WGS sequence"/>
</dbReference>
<dbReference type="PROSITE" id="PS51679">
    <property type="entry name" value="SAM_MT_C5"/>
    <property type="match status" value="1"/>
</dbReference>
<name>A0A2V1E8A3_9PLEO</name>
<evidence type="ECO:0000256" key="3">
    <source>
        <dbReference type="ARBA" id="ARBA00022679"/>
    </source>
</evidence>
<proteinExistence type="inferred from homology"/>
<keyword evidence="4 5" id="KW-0949">S-adenosyl-L-methionine</keyword>
<dbReference type="Pfam" id="PF00145">
    <property type="entry name" value="DNA_methylase"/>
    <property type="match status" value="1"/>
</dbReference>
<dbReference type="AlphaFoldDB" id="A0A2V1E8A3"/>
<feature type="active site" evidence="5">
    <location>
        <position position="378"/>
    </location>
</feature>
<organism evidence="6 7">
    <name type="scientific">Periconia macrospinosa</name>
    <dbReference type="NCBI Taxonomy" id="97972"/>
    <lineage>
        <taxon>Eukaryota</taxon>
        <taxon>Fungi</taxon>
        <taxon>Dikarya</taxon>
        <taxon>Ascomycota</taxon>
        <taxon>Pezizomycotina</taxon>
        <taxon>Dothideomycetes</taxon>
        <taxon>Pleosporomycetidae</taxon>
        <taxon>Pleosporales</taxon>
        <taxon>Massarineae</taxon>
        <taxon>Periconiaceae</taxon>
        <taxon>Periconia</taxon>
    </lineage>
</organism>
<dbReference type="PANTHER" id="PTHR10629:SF52">
    <property type="entry name" value="DNA (CYTOSINE-5)-METHYLTRANSFERASE 1"/>
    <property type="match status" value="1"/>
</dbReference>
<evidence type="ECO:0000256" key="4">
    <source>
        <dbReference type="ARBA" id="ARBA00022691"/>
    </source>
</evidence>
<comment type="similarity">
    <text evidence="5">Belongs to the class I-like SAM-binding methyltransferase superfamily. C5-methyltransferase family.</text>
</comment>
<dbReference type="InterPro" id="IPR029063">
    <property type="entry name" value="SAM-dependent_MTases_sf"/>
</dbReference>
<dbReference type="Gene3D" id="3.90.120.10">
    <property type="entry name" value="DNA Methylase, subunit A, domain 2"/>
    <property type="match status" value="1"/>
</dbReference>
<dbReference type="EC" id="2.1.1.37" evidence="1"/>
<keyword evidence="7" id="KW-1185">Reference proteome</keyword>
<keyword evidence="2 5" id="KW-0489">Methyltransferase</keyword>
<gene>
    <name evidence="6" type="ORF">DM02DRAFT_724101</name>
</gene>
<dbReference type="Gene3D" id="3.40.50.150">
    <property type="entry name" value="Vaccinia Virus protein VP39"/>
    <property type="match status" value="1"/>
</dbReference>
<dbReference type="GO" id="GO:0003677">
    <property type="term" value="F:DNA binding"/>
    <property type="evidence" value="ECO:0007669"/>
    <property type="project" value="TreeGrafter"/>
</dbReference>
<protein>
    <recommendedName>
        <fullName evidence="1">DNA (cytosine-5-)-methyltransferase</fullName>
        <ecNumber evidence="1">2.1.1.37</ecNumber>
    </recommendedName>
</protein>
<dbReference type="GO" id="GO:0005634">
    <property type="term" value="C:nucleus"/>
    <property type="evidence" value="ECO:0007669"/>
    <property type="project" value="TreeGrafter"/>
</dbReference>
<sequence>MSGERDYICISDDDADDIESISDTSETVQSDSGLEGLNFEDIAEDGTGFYDADNANSHDGYDDVPRPRACDEFPTTIEVPEFVLDFGTVRVGDILELRDTDGNDGRLHRRDDFLVVVKIFENLESGEHYFKGHRLRRVTHFAPLFDCKLNELVVTIETDRYDTRPVSIQGLEIVPVEQAMKKRDVVFTSQPFHEVSIRHRQIFTPVRLRGNRKDIHTWVHNNGPLIARWVYITIKKPKGKPYGGEIRRMYRREQMWYNQLSRPIPLADNEDDDWMIVDENPFVTESGSELRPQRSKAASIPKRLTFGDFFSGVGGASYGAKEAGFVVNFGVEIDEKVMESYEENHPGASVLCMDAHDFPAIPAPENFFSDHCHFSTTCKYFAICHTRDGKDDQMNVETIYTVGPILNVLQTPYATAEQAPGMILLQKHQKYFRVFLSEILAHGYNIRYKVIDLATLGVPQPRRRLLFNMAKIGYPLAPFPQATHGPERSGLKRFVTVKDALYDLERSSAFDSDPHNQPRWFHSSNIKPPYDPNLTLVKGTLTTSGGDNNYHYSGLRKFTVRENSCFQTFPLETHLGDTQTFANMVVGNAYPAAAAAKHFLASAQTREAFDHGLINAEDDIQDLWVTLNEKGINTSGQGGKFRYLNRLEKSRRNPAYMPPSVWKRTEPVEPLRPRPRSNPPRLINRALARQRREVLEEVREAEYLGTIMVIDDD</sequence>
<dbReference type="InterPro" id="IPR050390">
    <property type="entry name" value="C5-Methyltransferase"/>
</dbReference>
<evidence type="ECO:0000256" key="2">
    <source>
        <dbReference type="ARBA" id="ARBA00022603"/>
    </source>
</evidence>
<dbReference type="GO" id="GO:0003886">
    <property type="term" value="F:DNA (cytosine-5-)-methyltransferase activity"/>
    <property type="evidence" value="ECO:0007669"/>
    <property type="project" value="UniProtKB-EC"/>
</dbReference>
<dbReference type="EMBL" id="KZ805307">
    <property type="protein sequence ID" value="PVI06787.1"/>
    <property type="molecule type" value="Genomic_DNA"/>
</dbReference>
<dbReference type="InterPro" id="IPR001525">
    <property type="entry name" value="C5_MeTfrase"/>
</dbReference>
<evidence type="ECO:0000256" key="5">
    <source>
        <dbReference type="PROSITE-ProRule" id="PRU01016"/>
    </source>
</evidence>
<keyword evidence="3 5" id="KW-0808">Transferase</keyword>
<evidence type="ECO:0000313" key="7">
    <source>
        <dbReference type="Proteomes" id="UP000244855"/>
    </source>
</evidence>
<dbReference type="GO" id="GO:0044027">
    <property type="term" value="P:negative regulation of gene expression via chromosomal CpG island methylation"/>
    <property type="evidence" value="ECO:0007669"/>
    <property type="project" value="TreeGrafter"/>
</dbReference>
<reference evidence="6 7" key="1">
    <citation type="journal article" date="2018" name="Sci. Rep.">
        <title>Comparative genomics provides insights into the lifestyle and reveals functional heterogeneity of dark septate endophytic fungi.</title>
        <authorList>
            <person name="Knapp D.G."/>
            <person name="Nemeth J.B."/>
            <person name="Barry K."/>
            <person name="Hainaut M."/>
            <person name="Henrissat B."/>
            <person name="Johnson J."/>
            <person name="Kuo A."/>
            <person name="Lim J.H.P."/>
            <person name="Lipzen A."/>
            <person name="Nolan M."/>
            <person name="Ohm R.A."/>
            <person name="Tamas L."/>
            <person name="Grigoriev I.V."/>
            <person name="Spatafora J.W."/>
            <person name="Nagy L.G."/>
            <person name="Kovacs G.M."/>
        </authorList>
    </citation>
    <scope>NUCLEOTIDE SEQUENCE [LARGE SCALE GENOMIC DNA]</scope>
    <source>
        <strain evidence="6 7">DSE2036</strain>
    </source>
</reference>
<evidence type="ECO:0000313" key="6">
    <source>
        <dbReference type="EMBL" id="PVI06787.1"/>
    </source>
</evidence>
<dbReference type="STRING" id="97972.A0A2V1E8A3"/>
<dbReference type="PANTHER" id="PTHR10629">
    <property type="entry name" value="CYTOSINE-SPECIFIC METHYLTRANSFERASE"/>
    <property type="match status" value="1"/>
</dbReference>
<dbReference type="GO" id="GO:0032259">
    <property type="term" value="P:methylation"/>
    <property type="evidence" value="ECO:0007669"/>
    <property type="project" value="UniProtKB-KW"/>
</dbReference>